<dbReference type="Gene3D" id="3.20.20.370">
    <property type="entry name" value="Glycoside hydrolase/deacetylase"/>
    <property type="match status" value="1"/>
</dbReference>
<dbReference type="Proteomes" id="UP000184096">
    <property type="component" value="Chromosome I"/>
</dbReference>
<organism evidence="1 2">
    <name type="scientific">Bradyrhizobium erythrophlei</name>
    <dbReference type="NCBI Taxonomy" id="1437360"/>
    <lineage>
        <taxon>Bacteria</taxon>
        <taxon>Pseudomonadati</taxon>
        <taxon>Pseudomonadota</taxon>
        <taxon>Alphaproteobacteria</taxon>
        <taxon>Hyphomicrobiales</taxon>
        <taxon>Nitrobacteraceae</taxon>
        <taxon>Bradyrhizobium</taxon>
    </lineage>
</organism>
<accession>A0A1M7US15</accession>
<dbReference type="AlphaFoldDB" id="A0A1M7US15"/>
<proteinExistence type="predicted"/>
<dbReference type="InterPro" id="IPR051398">
    <property type="entry name" value="Polysacch_Deacetylase"/>
</dbReference>
<keyword evidence="2" id="KW-1185">Reference proteome</keyword>
<protein>
    <submittedName>
        <fullName evidence="1">Polysaccharide deacetylase</fullName>
    </submittedName>
</protein>
<dbReference type="EMBL" id="LT670849">
    <property type="protein sequence ID" value="SHN85724.1"/>
    <property type="molecule type" value="Genomic_DNA"/>
</dbReference>
<name>A0A1M7US15_9BRAD</name>
<evidence type="ECO:0000313" key="1">
    <source>
        <dbReference type="EMBL" id="SHN85724.1"/>
    </source>
</evidence>
<dbReference type="InterPro" id="IPR011330">
    <property type="entry name" value="Glyco_hydro/deAcase_b/a-brl"/>
</dbReference>
<sequence length="356" mass="39956">MYFCEVRDPCLKHALKDETLSSAAALLTSLKLELAYFSGHAWLKRRGAGVILRFERIRQRQAGRFQPRLSNEVTPGFLDRTIRALKRWKYDIVSIDEVCRRAVTLASRRRFVCLTFDGMYKDLVASAYPVLSRHRVPFTVYLPTAFPDGIGEAWWLALEQVIAKERRISLMMGRSEMHFNISTVAEKHQLFDFLSGWMRALEPADLSAAIKDLCTRYAVDLAALSRKASLDWRDLAALAADPRATIGGATVNFPVLSNMKDAAALREMTMGKAVMEAALRRDAKHFAYPFGERKTWQRKHMAMVEEAGFVSAVSTIPGVIEPAGHTPLLALPRITWDGKLRSLRAMRVVLAGAGSV</sequence>
<dbReference type="PANTHER" id="PTHR34216:SF7">
    <property type="entry name" value="POLY-BETA-1,6-N-ACETYL-D-GLUCOSAMINE N-DEACETYLASE"/>
    <property type="match status" value="1"/>
</dbReference>
<reference evidence="2" key="1">
    <citation type="submission" date="2016-11" db="EMBL/GenBank/DDBJ databases">
        <authorList>
            <person name="Varghese N."/>
            <person name="Submissions S."/>
        </authorList>
    </citation>
    <scope>NUCLEOTIDE SEQUENCE [LARGE SCALE GENOMIC DNA]</scope>
    <source>
        <strain evidence="2">GAS401</strain>
    </source>
</reference>
<dbReference type="PANTHER" id="PTHR34216">
    <property type="match status" value="1"/>
</dbReference>
<dbReference type="GO" id="GO:0005975">
    <property type="term" value="P:carbohydrate metabolic process"/>
    <property type="evidence" value="ECO:0007669"/>
    <property type="project" value="InterPro"/>
</dbReference>
<gene>
    <name evidence="1" type="ORF">SAMN05444170_6415</name>
</gene>
<dbReference type="SUPFAM" id="SSF88713">
    <property type="entry name" value="Glycoside hydrolase/deacetylase"/>
    <property type="match status" value="1"/>
</dbReference>
<evidence type="ECO:0000313" key="2">
    <source>
        <dbReference type="Proteomes" id="UP000184096"/>
    </source>
</evidence>